<accession>A0A561QAR0</accession>
<evidence type="ECO:0000256" key="3">
    <source>
        <dbReference type="ARBA" id="ARBA00022448"/>
    </source>
</evidence>
<keyword evidence="5 7" id="KW-0067">ATP-binding</keyword>
<dbReference type="EMBL" id="VIWP01000012">
    <property type="protein sequence ID" value="TWF47430.1"/>
    <property type="molecule type" value="Genomic_DNA"/>
</dbReference>
<evidence type="ECO:0000256" key="2">
    <source>
        <dbReference type="ARBA" id="ARBA00005417"/>
    </source>
</evidence>
<dbReference type="GO" id="GO:0005524">
    <property type="term" value="F:ATP binding"/>
    <property type="evidence" value="ECO:0007669"/>
    <property type="project" value="UniProtKB-KW"/>
</dbReference>
<organism evidence="7 8">
    <name type="scientific">Neorhizobium alkalisoli</name>
    <dbReference type="NCBI Taxonomy" id="528178"/>
    <lineage>
        <taxon>Bacteria</taxon>
        <taxon>Pseudomonadati</taxon>
        <taxon>Pseudomonadota</taxon>
        <taxon>Alphaproteobacteria</taxon>
        <taxon>Hyphomicrobiales</taxon>
        <taxon>Rhizobiaceae</taxon>
        <taxon>Rhizobium/Agrobacterium group</taxon>
        <taxon>Neorhizobium</taxon>
    </lineage>
</organism>
<dbReference type="PROSITE" id="PS50893">
    <property type="entry name" value="ABC_TRANSPORTER_2"/>
    <property type="match status" value="1"/>
</dbReference>
<dbReference type="GO" id="GO:0016887">
    <property type="term" value="F:ATP hydrolysis activity"/>
    <property type="evidence" value="ECO:0007669"/>
    <property type="project" value="InterPro"/>
</dbReference>
<proteinExistence type="inferred from homology"/>
<dbReference type="GO" id="GO:0140359">
    <property type="term" value="F:ABC-type transporter activity"/>
    <property type="evidence" value="ECO:0007669"/>
    <property type="project" value="UniProtKB-ARBA"/>
</dbReference>
<dbReference type="FunFam" id="3.40.50.300:FF:000042">
    <property type="entry name" value="Maltose/maltodextrin ABC transporter, ATP-binding protein"/>
    <property type="match status" value="1"/>
</dbReference>
<dbReference type="SMART" id="SM00382">
    <property type="entry name" value="AAA"/>
    <property type="match status" value="1"/>
</dbReference>
<evidence type="ECO:0000259" key="6">
    <source>
        <dbReference type="PROSITE" id="PS50893"/>
    </source>
</evidence>
<comment type="subcellular location">
    <subcellularLocation>
        <location evidence="1">Cell inner membrane</location>
        <topology evidence="1">Peripheral membrane protein</topology>
    </subcellularLocation>
</comment>
<dbReference type="GO" id="GO:0043190">
    <property type="term" value="C:ATP-binding cassette (ABC) transporter complex"/>
    <property type="evidence" value="ECO:0007669"/>
    <property type="project" value="InterPro"/>
</dbReference>
<dbReference type="AlphaFoldDB" id="A0A561QAR0"/>
<reference evidence="7 8" key="1">
    <citation type="submission" date="2019-06" db="EMBL/GenBank/DDBJ databases">
        <title>Sorghum-associated microbial communities from plants grown in Nebraska, USA.</title>
        <authorList>
            <person name="Schachtman D."/>
        </authorList>
    </citation>
    <scope>NUCLEOTIDE SEQUENCE [LARGE SCALE GENOMIC DNA]</scope>
    <source>
        <strain evidence="7 8">1225</strain>
    </source>
</reference>
<dbReference type="PANTHER" id="PTHR42781">
    <property type="entry name" value="SPERMIDINE/PUTRESCINE IMPORT ATP-BINDING PROTEIN POTA"/>
    <property type="match status" value="1"/>
</dbReference>
<dbReference type="Gene3D" id="2.40.50.100">
    <property type="match status" value="1"/>
</dbReference>
<sequence length="379" mass="40825">MLAPNNTLEVRGLGKTYWPKSKSFPGGGIRPISFSLKPGTFFTLLGPSGCGKTTTLRCIAGLEHPDTGSLKLGNEVFFNAEADHVVPLNKRNIGMVFQSYAIWPHMTVFDNVAFPLQVRAGAKPAKAEIAKMVETALATVGLEGYSSRSATQLSGGQQQRVALARAIVHQPSLLLLDEPLSNLDARLRDEMRNELKRLQKQIGITTIYVTHDQSEALEMSDVIAVINAGELEQMGTPREIYDRPRNAFVASFMGGTNLLPATLTEAAADDARMIVKLDSGAPLKVWFPYAVPAGSRISVSIRPEVIGLVRPGQAVPENHNSLAGTIVSASYLGGMMRYTVDIAGGRLQLHQPTEALFEQGQAVALHFPVDKTLGLIAAA</sequence>
<dbReference type="InterPro" id="IPR013611">
    <property type="entry name" value="Transp-assoc_OB_typ2"/>
</dbReference>
<feature type="domain" description="ABC transporter" evidence="6">
    <location>
        <begin position="8"/>
        <end position="253"/>
    </location>
</feature>
<dbReference type="SUPFAM" id="SSF52540">
    <property type="entry name" value="P-loop containing nucleoside triphosphate hydrolases"/>
    <property type="match status" value="1"/>
</dbReference>
<evidence type="ECO:0000313" key="8">
    <source>
        <dbReference type="Proteomes" id="UP000320653"/>
    </source>
</evidence>
<dbReference type="InterPro" id="IPR003593">
    <property type="entry name" value="AAA+_ATPase"/>
</dbReference>
<dbReference type="InterPro" id="IPR017871">
    <property type="entry name" value="ABC_transporter-like_CS"/>
</dbReference>
<dbReference type="Proteomes" id="UP000320653">
    <property type="component" value="Unassembled WGS sequence"/>
</dbReference>
<dbReference type="InterPro" id="IPR003439">
    <property type="entry name" value="ABC_transporter-like_ATP-bd"/>
</dbReference>
<gene>
    <name evidence="7" type="ORF">FHW37_11269</name>
</gene>
<evidence type="ECO:0000313" key="7">
    <source>
        <dbReference type="EMBL" id="TWF47430.1"/>
    </source>
</evidence>
<dbReference type="Pfam" id="PF00005">
    <property type="entry name" value="ABC_tran"/>
    <property type="match status" value="1"/>
</dbReference>
<dbReference type="Gene3D" id="3.40.50.300">
    <property type="entry name" value="P-loop containing nucleotide triphosphate hydrolases"/>
    <property type="match status" value="1"/>
</dbReference>
<dbReference type="OrthoDB" id="9802264at2"/>
<name>A0A561QAR0_9HYPH</name>
<keyword evidence="4" id="KW-0547">Nucleotide-binding</keyword>
<dbReference type="PANTHER" id="PTHR42781:SF4">
    <property type="entry name" value="SPERMIDINE_PUTRESCINE IMPORT ATP-BINDING PROTEIN POTA"/>
    <property type="match status" value="1"/>
</dbReference>
<evidence type="ECO:0000256" key="5">
    <source>
        <dbReference type="ARBA" id="ARBA00022840"/>
    </source>
</evidence>
<evidence type="ECO:0000256" key="1">
    <source>
        <dbReference type="ARBA" id="ARBA00004417"/>
    </source>
</evidence>
<dbReference type="SUPFAM" id="SSF50331">
    <property type="entry name" value="MOP-like"/>
    <property type="match status" value="1"/>
</dbReference>
<evidence type="ECO:0000256" key="4">
    <source>
        <dbReference type="ARBA" id="ARBA00022741"/>
    </source>
</evidence>
<keyword evidence="8" id="KW-1185">Reference proteome</keyword>
<dbReference type="Pfam" id="PF08402">
    <property type="entry name" value="TOBE_2"/>
    <property type="match status" value="1"/>
</dbReference>
<dbReference type="InterPro" id="IPR008995">
    <property type="entry name" value="Mo/tungstate-bd_C_term_dom"/>
</dbReference>
<comment type="similarity">
    <text evidence="2">Belongs to the ABC transporter superfamily.</text>
</comment>
<dbReference type="RefSeq" id="WP_145642671.1">
    <property type="nucleotide sequence ID" value="NZ_VIWP01000012.1"/>
</dbReference>
<protein>
    <submittedName>
        <fullName evidence="7">Iron(III) transport system ATP-binding protein</fullName>
    </submittedName>
</protein>
<comment type="caution">
    <text evidence="7">The sequence shown here is derived from an EMBL/GenBank/DDBJ whole genome shotgun (WGS) entry which is preliminary data.</text>
</comment>
<dbReference type="InterPro" id="IPR027417">
    <property type="entry name" value="P-loop_NTPase"/>
</dbReference>
<keyword evidence="3" id="KW-0813">Transport</keyword>
<dbReference type="PROSITE" id="PS00211">
    <property type="entry name" value="ABC_TRANSPORTER_1"/>
    <property type="match status" value="1"/>
</dbReference>
<dbReference type="InterPro" id="IPR050093">
    <property type="entry name" value="ABC_SmlMolc_Importer"/>
</dbReference>